<accession>A0AAV6VIJ9</accession>
<evidence type="ECO:0000256" key="8">
    <source>
        <dbReference type="ARBA" id="ARBA00022857"/>
    </source>
</evidence>
<keyword evidence="9" id="KW-1133">Transmembrane helix</keyword>
<evidence type="ECO:0000256" key="10">
    <source>
        <dbReference type="ARBA" id="ARBA00023002"/>
    </source>
</evidence>
<keyword evidence="5" id="KW-0812">Transmembrane</keyword>
<dbReference type="GO" id="GO:0034899">
    <property type="term" value="F:trimethylamine monooxygenase activity"/>
    <property type="evidence" value="ECO:0007669"/>
    <property type="project" value="UniProtKB-EC"/>
</dbReference>
<dbReference type="PANTHER" id="PTHR23023">
    <property type="entry name" value="DIMETHYLANILINE MONOOXYGENASE"/>
    <property type="match status" value="1"/>
</dbReference>
<dbReference type="InterPro" id="IPR036188">
    <property type="entry name" value="FAD/NAD-bd_sf"/>
</dbReference>
<evidence type="ECO:0000256" key="16">
    <source>
        <dbReference type="ARBA" id="ARBA00048088"/>
    </source>
</evidence>
<dbReference type="Pfam" id="PF00743">
    <property type="entry name" value="FMO-like"/>
    <property type="match status" value="1"/>
</dbReference>
<sequence length="543" mass="61699">MSKKSMKIAVLGCGFGGLGSILMLKEEGFDPICFEKTDQVGGTWCYREKAIEGVGSTMPTTIINHSKEMGAISNCPPPKEYNNYMRHSELYQYITNFADERDLMRHVRLNHEVVCCKRAEDYEDTGRWLVTVRNTISGVETTDTYDAVVVSVGHINRSKIPVFPGMEEFKGKIVHTHELKGVSEYKGQDVVIVGMGCSALDAAVEISRVAKQVYLSTKSGTHVISRVGPHGYPIDYSVIRRYFMHLFDILPAGLLGWLFQKLYIDPIFDSKLYAVEPISHVFAKDPVQNDHISSRLLSGAVLQKRNISRFTETGVVFDSEDHVTNADSVIMGTGYDWKFPFLEDGIVVQEKDLQINLYKCIWPPHLKHATLAFVGFFLPFGPGFPVGELQTRYIAQVFAGNVQLPPVDAMMKEIQKRHSNNVKRYLPDDKISLKVDYIQFCDSLASEIGAKPNFLKLLFTDFPLFWKLVFGPSVSYQYRLQGPHKWDGAREAIMTVDERLHFPLHRGKKQKRPNVVQNVLNWLCSWFFGLFKFETRVIGTKNK</sequence>
<comment type="caution">
    <text evidence="20">The sequence shown here is derived from an EMBL/GenBank/DDBJ whole genome shotgun (WGS) entry which is preliminary data.</text>
</comment>
<keyword evidence="6 18" id="KW-0256">Endoplasmic reticulum</keyword>
<dbReference type="GO" id="GO:0004499">
    <property type="term" value="F:N,N-dimethylaniline monooxygenase activity"/>
    <property type="evidence" value="ECO:0007669"/>
    <property type="project" value="UniProtKB-UniRule"/>
</dbReference>
<evidence type="ECO:0000256" key="12">
    <source>
        <dbReference type="ARBA" id="ARBA00023136"/>
    </source>
</evidence>
<keyword evidence="11 18" id="KW-0503">Monooxygenase</keyword>
<evidence type="ECO:0000256" key="7">
    <source>
        <dbReference type="ARBA" id="ARBA00022827"/>
    </source>
</evidence>
<evidence type="ECO:0000256" key="6">
    <source>
        <dbReference type="ARBA" id="ARBA00022824"/>
    </source>
</evidence>
<evidence type="ECO:0000313" key="20">
    <source>
        <dbReference type="EMBL" id="KAG8196635.1"/>
    </source>
</evidence>
<dbReference type="Proteomes" id="UP000827092">
    <property type="component" value="Unassembled WGS sequence"/>
</dbReference>
<evidence type="ECO:0000256" key="17">
    <source>
        <dbReference type="ARBA" id="ARBA00049443"/>
    </source>
</evidence>
<dbReference type="InterPro" id="IPR020946">
    <property type="entry name" value="Flavin_mOase-like"/>
</dbReference>
<evidence type="ECO:0000256" key="13">
    <source>
        <dbReference type="ARBA" id="ARBA00045957"/>
    </source>
</evidence>
<comment type="catalytic activity">
    <reaction evidence="16">
        <text>trimethylamine + NADPH + O2 = trimethylamine N-oxide + NADP(+) + H2O</text>
        <dbReference type="Rhea" id="RHEA:31979"/>
        <dbReference type="ChEBI" id="CHEBI:15377"/>
        <dbReference type="ChEBI" id="CHEBI:15379"/>
        <dbReference type="ChEBI" id="CHEBI:15724"/>
        <dbReference type="ChEBI" id="CHEBI:57783"/>
        <dbReference type="ChEBI" id="CHEBI:58349"/>
        <dbReference type="ChEBI" id="CHEBI:58389"/>
        <dbReference type="EC" id="1.14.13.148"/>
    </reaction>
    <physiologicalReaction direction="left-to-right" evidence="16">
        <dbReference type="Rhea" id="RHEA:31980"/>
    </physiologicalReaction>
</comment>
<keyword evidence="21" id="KW-1185">Reference proteome</keyword>
<evidence type="ECO:0000256" key="3">
    <source>
        <dbReference type="ARBA" id="ARBA00009183"/>
    </source>
</evidence>
<comment type="cofactor">
    <cofactor evidence="1 18 19">
        <name>FAD</name>
        <dbReference type="ChEBI" id="CHEBI:57692"/>
    </cofactor>
</comment>
<dbReference type="GO" id="GO:0050660">
    <property type="term" value="F:flavin adenine dinucleotide binding"/>
    <property type="evidence" value="ECO:0007669"/>
    <property type="project" value="InterPro"/>
</dbReference>
<dbReference type="InterPro" id="IPR050346">
    <property type="entry name" value="FMO-like"/>
</dbReference>
<dbReference type="InterPro" id="IPR000960">
    <property type="entry name" value="Flavin_mOase"/>
</dbReference>
<evidence type="ECO:0000256" key="15">
    <source>
        <dbReference type="ARBA" id="ARBA00048041"/>
    </source>
</evidence>
<evidence type="ECO:0000256" key="9">
    <source>
        <dbReference type="ARBA" id="ARBA00022989"/>
    </source>
</evidence>
<comment type="subcellular location">
    <subcellularLocation>
        <location evidence="2">Endoplasmic reticulum membrane</location>
        <topology evidence="2">Single-pass membrane protein</topology>
    </subcellularLocation>
</comment>
<evidence type="ECO:0000256" key="19">
    <source>
        <dbReference type="RuleBase" id="RU361177"/>
    </source>
</evidence>
<keyword evidence="8 18" id="KW-0521">NADP</keyword>
<keyword evidence="12 18" id="KW-0472">Membrane</keyword>
<dbReference type="EC" id="1.-.-.-" evidence="19"/>
<name>A0AAV6VIJ9_9ARAC</name>
<dbReference type="EMBL" id="JAFNEN010000066">
    <property type="protein sequence ID" value="KAG8196635.1"/>
    <property type="molecule type" value="Genomic_DNA"/>
</dbReference>
<evidence type="ECO:0000256" key="2">
    <source>
        <dbReference type="ARBA" id="ARBA00004389"/>
    </source>
</evidence>
<evidence type="ECO:0000256" key="14">
    <source>
        <dbReference type="ARBA" id="ARBA00047338"/>
    </source>
</evidence>
<evidence type="ECO:0000256" key="4">
    <source>
        <dbReference type="ARBA" id="ARBA00022630"/>
    </source>
</evidence>
<evidence type="ECO:0000256" key="1">
    <source>
        <dbReference type="ARBA" id="ARBA00001974"/>
    </source>
</evidence>
<dbReference type="SUPFAM" id="SSF51905">
    <property type="entry name" value="FAD/NAD(P)-binding domain"/>
    <property type="match status" value="3"/>
</dbReference>
<proteinExistence type="inferred from homology"/>
<dbReference type="PRINTS" id="PR01121">
    <property type="entry name" value="FMOXYGENASE1"/>
</dbReference>
<dbReference type="InterPro" id="IPR002253">
    <property type="entry name" value="Flavin_mOase_1"/>
</dbReference>
<evidence type="ECO:0000313" key="21">
    <source>
        <dbReference type="Proteomes" id="UP000827092"/>
    </source>
</evidence>
<evidence type="ECO:0000256" key="11">
    <source>
        <dbReference type="ARBA" id="ARBA00023033"/>
    </source>
</evidence>
<comment type="catalytic activity">
    <reaction evidence="14">
        <text>hypotaurine + NADH + O2 + H(+) = taurine + NAD(+) + H2O</text>
        <dbReference type="Rhea" id="RHEA:74111"/>
        <dbReference type="ChEBI" id="CHEBI:15377"/>
        <dbReference type="ChEBI" id="CHEBI:15378"/>
        <dbReference type="ChEBI" id="CHEBI:15379"/>
        <dbReference type="ChEBI" id="CHEBI:57540"/>
        <dbReference type="ChEBI" id="CHEBI:57853"/>
        <dbReference type="ChEBI" id="CHEBI:57945"/>
        <dbReference type="ChEBI" id="CHEBI:507393"/>
        <dbReference type="EC" id="1.14.13.8"/>
    </reaction>
    <physiologicalReaction direction="left-to-right" evidence="14">
        <dbReference type="Rhea" id="RHEA:74112"/>
    </physiologicalReaction>
</comment>
<organism evidence="20 21">
    <name type="scientific">Oedothorax gibbosus</name>
    <dbReference type="NCBI Taxonomy" id="931172"/>
    <lineage>
        <taxon>Eukaryota</taxon>
        <taxon>Metazoa</taxon>
        <taxon>Ecdysozoa</taxon>
        <taxon>Arthropoda</taxon>
        <taxon>Chelicerata</taxon>
        <taxon>Arachnida</taxon>
        <taxon>Araneae</taxon>
        <taxon>Araneomorphae</taxon>
        <taxon>Entelegynae</taxon>
        <taxon>Araneoidea</taxon>
        <taxon>Linyphiidae</taxon>
        <taxon>Erigoninae</taxon>
        <taxon>Oedothorax</taxon>
    </lineage>
</organism>
<dbReference type="FunFam" id="3.50.50.60:FF:000159">
    <property type="entry name" value="Dimethylaniline monooxygenase [N-oxide-forming]"/>
    <property type="match status" value="1"/>
</dbReference>
<keyword evidence="7 18" id="KW-0274">FAD</keyword>
<dbReference type="GO" id="GO:0005789">
    <property type="term" value="C:endoplasmic reticulum membrane"/>
    <property type="evidence" value="ECO:0007669"/>
    <property type="project" value="UniProtKB-SubCell"/>
</dbReference>
<keyword evidence="4 18" id="KW-0285">Flavoprotein</keyword>
<comment type="function">
    <text evidence="13">Broad spectrum monooxygenase that catalyzes the oxygenation of a wide variety of nitrogen- and sulfur-containing compounds including xenobiotics. Catalyzes the S-oxygenation of hypotaurine to produce taurine, an organic osmolyte involved in cell volume regulation as well as a variety of cytoprotective and developmental processes. In vitro, catalyzes the N-oxygenation of trimethylamine (TMA) to produce trimethylamine N-oxide (TMAO) and could therefore participate to the detoxification of this compound that is generated by the action of gut microbiota from dietary precursors such as choline, choline containing compounds, betaine or L-carnitine.</text>
</comment>
<comment type="catalytic activity">
    <reaction evidence="17">
        <text>N,N-dimethylaniline + NADPH + O2 + H(+) = N,N-dimethylaniline N-oxide + NADP(+) + H2O</text>
        <dbReference type="Rhea" id="RHEA:24468"/>
        <dbReference type="ChEBI" id="CHEBI:15377"/>
        <dbReference type="ChEBI" id="CHEBI:15378"/>
        <dbReference type="ChEBI" id="CHEBI:15379"/>
        <dbReference type="ChEBI" id="CHEBI:16269"/>
        <dbReference type="ChEBI" id="CHEBI:17735"/>
        <dbReference type="ChEBI" id="CHEBI:57783"/>
        <dbReference type="ChEBI" id="CHEBI:58349"/>
        <dbReference type="EC" id="1.14.13.8"/>
    </reaction>
    <physiologicalReaction direction="left-to-right" evidence="17">
        <dbReference type="Rhea" id="RHEA:24469"/>
    </physiologicalReaction>
</comment>
<comment type="catalytic activity">
    <reaction evidence="15">
        <text>hypotaurine + NADPH + O2 + H(+) = taurine + NADP(+) + H2O</text>
        <dbReference type="Rhea" id="RHEA:69819"/>
        <dbReference type="ChEBI" id="CHEBI:15377"/>
        <dbReference type="ChEBI" id="CHEBI:15378"/>
        <dbReference type="ChEBI" id="CHEBI:15379"/>
        <dbReference type="ChEBI" id="CHEBI:57783"/>
        <dbReference type="ChEBI" id="CHEBI:57853"/>
        <dbReference type="ChEBI" id="CHEBI:58349"/>
        <dbReference type="ChEBI" id="CHEBI:507393"/>
        <dbReference type="EC" id="1.14.13.8"/>
    </reaction>
    <physiologicalReaction direction="left-to-right" evidence="15">
        <dbReference type="Rhea" id="RHEA:69820"/>
    </physiologicalReaction>
</comment>
<dbReference type="PRINTS" id="PR00370">
    <property type="entry name" value="FMOXYGENASE"/>
</dbReference>
<protein>
    <recommendedName>
        <fullName evidence="19">Flavin-containing monooxygenase</fullName>
        <ecNumber evidence="19">1.-.-.-</ecNumber>
    </recommendedName>
</protein>
<dbReference type="GO" id="GO:0050661">
    <property type="term" value="F:NADP binding"/>
    <property type="evidence" value="ECO:0007669"/>
    <property type="project" value="InterPro"/>
</dbReference>
<gene>
    <name evidence="20" type="ORF">JTE90_006545</name>
</gene>
<dbReference type="AlphaFoldDB" id="A0AAV6VIJ9"/>
<reference evidence="20 21" key="1">
    <citation type="journal article" date="2022" name="Nat. Ecol. Evol.">
        <title>A masculinizing supergene underlies an exaggerated male reproductive morph in a spider.</title>
        <authorList>
            <person name="Hendrickx F."/>
            <person name="De Corte Z."/>
            <person name="Sonet G."/>
            <person name="Van Belleghem S.M."/>
            <person name="Kostlbacher S."/>
            <person name="Vangestel C."/>
        </authorList>
    </citation>
    <scope>NUCLEOTIDE SEQUENCE [LARGE SCALE GENOMIC DNA]</scope>
    <source>
        <strain evidence="20">W744_W776</strain>
    </source>
</reference>
<dbReference type="Gene3D" id="3.50.50.60">
    <property type="entry name" value="FAD/NAD(P)-binding domain"/>
    <property type="match status" value="1"/>
</dbReference>
<dbReference type="PIRSF" id="PIRSF000332">
    <property type="entry name" value="FMO"/>
    <property type="match status" value="1"/>
</dbReference>
<comment type="similarity">
    <text evidence="3 18 19">Belongs to the FMO family.</text>
</comment>
<keyword evidence="10 18" id="KW-0560">Oxidoreductase</keyword>
<evidence type="ECO:0000256" key="18">
    <source>
        <dbReference type="PIRNR" id="PIRNR000332"/>
    </source>
</evidence>
<evidence type="ECO:0000256" key="5">
    <source>
        <dbReference type="ARBA" id="ARBA00022692"/>
    </source>
</evidence>